<feature type="domain" description="Helix-hairpin-helix DNA-binding motif class 1" evidence="1">
    <location>
        <begin position="9"/>
        <end position="28"/>
    </location>
</feature>
<dbReference type="InterPro" id="IPR051675">
    <property type="entry name" value="Endo/Exo/Phosphatase_dom_1"/>
</dbReference>
<accession>A0A5B7YHA5</accession>
<evidence type="ECO:0000313" key="3">
    <source>
        <dbReference type="Proteomes" id="UP000304912"/>
    </source>
</evidence>
<dbReference type="PANTHER" id="PTHR21180">
    <property type="entry name" value="ENDONUCLEASE/EXONUCLEASE/PHOSPHATASE FAMILY DOMAIN-CONTAINING PROTEIN 1"/>
    <property type="match status" value="1"/>
</dbReference>
<dbReference type="InterPro" id="IPR003583">
    <property type="entry name" value="Hlx-hairpin-Hlx_DNA-bd_motif"/>
</dbReference>
<dbReference type="SUPFAM" id="SSF47781">
    <property type="entry name" value="RuvA domain 2-like"/>
    <property type="match status" value="1"/>
</dbReference>
<dbReference type="SMART" id="SM00278">
    <property type="entry name" value="HhH1"/>
    <property type="match status" value="2"/>
</dbReference>
<dbReference type="OrthoDB" id="7510573at2"/>
<dbReference type="GO" id="GO:0006281">
    <property type="term" value="P:DNA repair"/>
    <property type="evidence" value="ECO:0007669"/>
    <property type="project" value="InterPro"/>
</dbReference>
<dbReference type="AlphaFoldDB" id="A0A5B7YHA5"/>
<dbReference type="GO" id="GO:0015628">
    <property type="term" value="P:protein secretion by the type II secretion system"/>
    <property type="evidence" value="ECO:0007669"/>
    <property type="project" value="TreeGrafter"/>
</dbReference>
<name>A0A5B7YHA5_9ALTE</name>
<evidence type="ECO:0000313" key="2">
    <source>
        <dbReference type="EMBL" id="QCZ95232.1"/>
    </source>
</evidence>
<organism evidence="2 3">
    <name type="scientific">Salinimonas iocasae</name>
    <dbReference type="NCBI Taxonomy" id="2572577"/>
    <lineage>
        <taxon>Bacteria</taxon>
        <taxon>Pseudomonadati</taxon>
        <taxon>Pseudomonadota</taxon>
        <taxon>Gammaproteobacteria</taxon>
        <taxon>Alteromonadales</taxon>
        <taxon>Alteromonadaceae</taxon>
        <taxon>Alteromonas/Salinimonas group</taxon>
        <taxon>Salinimonas</taxon>
    </lineage>
</organism>
<dbReference type="EMBL" id="CP039852">
    <property type="protein sequence ID" value="QCZ95232.1"/>
    <property type="molecule type" value="Genomic_DNA"/>
</dbReference>
<reference evidence="2 3" key="1">
    <citation type="submission" date="2019-04" db="EMBL/GenBank/DDBJ databases">
        <title>Salinimonas iocasae sp. nov., a halophilic bacterium isolated from the outer tube casing of tubeworms in Okinawa Trough.</title>
        <authorList>
            <person name="Zhang H."/>
            <person name="Wang H."/>
            <person name="Li C."/>
        </authorList>
    </citation>
    <scope>NUCLEOTIDE SEQUENCE [LARGE SCALE GENOMIC DNA]</scope>
    <source>
        <strain evidence="2 3">KX18D6</strain>
    </source>
</reference>
<feature type="domain" description="Helix-hairpin-helix DNA-binding motif class 1" evidence="1">
    <location>
        <begin position="39"/>
        <end position="58"/>
    </location>
</feature>
<proteinExistence type="predicted"/>
<dbReference type="KEGG" id="salk:FBQ74_13040"/>
<dbReference type="InterPro" id="IPR004509">
    <property type="entry name" value="Competence_ComEA_HhH"/>
</dbReference>
<sequence length="63" mass="7023">MDLNLVTAEQLATLPGIGKKKAESIIRYREDKGRFLEVEQLTEVKGIGPKLLAKIQSKLQVSE</sequence>
<dbReference type="InterPro" id="IPR010994">
    <property type="entry name" value="RuvA_2-like"/>
</dbReference>
<dbReference type="Pfam" id="PF12836">
    <property type="entry name" value="HHH_3"/>
    <property type="match status" value="1"/>
</dbReference>
<protein>
    <submittedName>
        <fullName evidence="2">Helix-hairpin-helix domain-containing protein</fullName>
    </submittedName>
</protein>
<dbReference type="GO" id="GO:0015627">
    <property type="term" value="C:type II protein secretion system complex"/>
    <property type="evidence" value="ECO:0007669"/>
    <property type="project" value="TreeGrafter"/>
</dbReference>
<evidence type="ECO:0000259" key="1">
    <source>
        <dbReference type="SMART" id="SM00278"/>
    </source>
</evidence>
<gene>
    <name evidence="2" type="ORF">FBQ74_13040</name>
</gene>
<dbReference type="GO" id="GO:0003677">
    <property type="term" value="F:DNA binding"/>
    <property type="evidence" value="ECO:0007669"/>
    <property type="project" value="InterPro"/>
</dbReference>
<dbReference type="NCBIfam" id="TIGR00426">
    <property type="entry name" value="competence protein ComEA helix-hairpin-helix repeat region"/>
    <property type="match status" value="1"/>
</dbReference>
<dbReference type="Proteomes" id="UP000304912">
    <property type="component" value="Chromosome"/>
</dbReference>
<dbReference type="PANTHER" id="PTHR21180:SF32">
    <property type="entry name" value="ENDONUCLEASE_EXONUCLEASE_PHOSPHATASE FAMILY DOMAIN-CONTAINING PROTEIN 1"/>
    <property type="match status" value="1"/>
</dbReference>
<dbReference type="Gene3D" id="1.10.150.280">
    <property type="entry name" value="AF1531-like domain"/>
    <property type="match status" value="1"/>
</dbReference>
<keyword evidence="3" id="KW-1185">Reference proteome</keyword>